<gene>
    <name evidence="1" type="ORF">Sylvanvirus21_2</name>
</gene>
<organism evidence="1">
    <name type="scientific">Sylvanvirus sp</name>
    <dbReference type="NCBI Taxonomy" id="2487774"/>
    <lineage>
        <taxon>Viruses</taxon>
    </lineage>
</organism>
<proteinExistence type="predicted"/>
<accession>A0A3G5AIP3</accession>
<protein>
    <submittedName>
        <fullName evidence="1">Uncharacterized protein</fullName>
    </submittedName>
</protein>
<reference evidence="1" key="1">
    <citation type="submission" date="2018-10" db="EMBL/GenBank/DDBJ databases">
        <title>Hidden diversity of soil giant viruses.</title>
        <authorList>
            <person name="Schulz F."/>
            <person name="Alteio L."/>
            <person name="Goudeau D."/>
            <person name="Ryan E.M."/>
            <person name="Malmstrom R.R."/>
            <person name="Blanchard J."/>
            <person name="Woyke T."/>
        </authorList>
    </citation>
    <scope>NUCLEOTIDE SEQUENCE</scope>
    <source>
        <strain evidence="1">SYV1</strain>
    </source>
</reference>
<evidence type="ECO:0000313" key="1">
    <source>
        <dbReference type="EMBL" id="AYV87050.1"/>
    </source>
</evidence>
<sequence length="121" mass="13668">MSGAHSVDQTAIISTLNYVWNCYLKFFGIIFNGTQKPPEIYQHKSAIPGTWNKAIVVVPEDINWNSGFFSITEFHDGLDYVGKKAFTSAEIDSIRQCAKLSGYRMLDVNKFGSKYGLQNYL</sequence>
<name>A0A3G5AIP3_9VIRU</name>
<dbReference type="EMBL" id="MK072527">
    <property type="protein sequence ID" value="AYV87050.1"/>
    <property type="molecule type" value="Genomic_DNA"/>
</dbReference>